<gene>
    <name evidence="1" type="ORF">Din_024710</name>
</gene>
<dbReference type="AlphaFoldDB" id="A0A5B7AEX5"/>
<protein>
    <submittedName>
        <fullName evidence="1">Uncharacterized protein</fullName>
    </submittedName>
</protein>
<dbReference type="EMBL" id="GHES01024710">
    <property type="protein sequence ID" value="MPA55269.1"/>
    <property type="molecule type" value="Transcribed_RNA"/>
</dbReference>
<sequence length="116" mass="12938">MLLLLEGHLAGESWKVLLLMALDDTQWKLVDCTIPSIKWMLCSGKFSVLCVFLFCSQCGLALPLLGVVTSDVLYVLLPQANIELVNISTRMLHVYSVLQTCNLGSYALQYLFLLVI</sequence>
<reference evidence="1" key="1">
    <citation type="submission" date="2019-08" db="EMBL/GenBank/DDBJ databases">
        <title>Reference gene set and small RNA set construction with multiple tissues from Davidia involucrata Baill.</title>
        <authorList>
            <person name="Yang H."/>
            <person name="Zhou C."/>
            <person name="Li G."/>
            <person name="Wang J."/>
            <person name="Gao P."/>
            <person name="Wang M."/>
            <person name="Wang R."/>
            <person name="Zhao Y."/>
        </authorList>
    </citation>
    <scope>NUCLEOTIDE SEQUENCE</scope>
    <source>
        <tissue evidence="1">Mixed with DoveR01_LX</tissue>
    </source>
</reference>
<name>A0A5B7AEX5_DAVIN</name>
<organism evidence="1">
    <name type="scientific">Davidia involucrata</name>
    <name type="common">Dove tree</name>
    <dbReference type="NCBI Taxonomy" id="16924"/>
    <lineage>
        <taxon>Eukaryota</taxon>
        <taxon>Viridiplantae</taxon>
        <taxon>Streptophyta</taxon>
        <taxon>Embryophyta</taxon>
        <taxon>Tracheophyta</taxon>
        <taxon>Spermatophyta</taxon>
        <taxon>Magnoliopsida</taxon>
        <taxon>eudicotyledons</taxon>
        <taxon>Gunneridae</taxon>
        <taxon>Pentapetalae</taxon>
        <taxon>asterids</taxon>
        <taxon>Cornales</taxon>
        <taxon>Nyssaceae</taxon>
        <taxon>Davidia</taxon>
    </lineage>
</organism>
<evidence type="ECO:0000313" key="1">
    <source>
        <dbReference type="EMBL" id="MPA55269.1"/>
    </source>
</evidence>
<proteinExistence type="predicted"/>
<accession>A0A5B7AEX5</accession>